<keyword evidence="4" id="KW-1185">Reference proteome</keyword>
<organism evidence="3 4">
    <name type="scientific">Leadbetterella byssophila (strain DSM 17132 / JCM 16389 / KACC 11308 / NBRC 106382 / 4M15)</name>
    <dbReference type="NCBI Taxonomy" id="649349"/>
    <lineage>
        <taxon>Bacteria</taxon>
        <taxon>Pseudomonadati</taxon>
        <taxon>Bacteroidota</taxon>
        <taxon>Cytophagia</taxon>
        <taxon>Cytophagales</taxon>
        <taxon>Leadbetterellaceae</taxon>
        <taxon>Leadbetterella</taxon>
    </lineage>
</organism>
<dbReference type="Proteomes" id="UP000007435">
    <property type="component" value="Chromosome"/>
</dbReference>
<evidence type="ECO:0000313" key="3">
    <source>
        <dbReference type="EMBL" id="ADQ18966.1"/>
    </source>
</evidence>
<evidence type="ECO:0000256" key="2">
    <source>
        <dbReference type="PROSITE-ProRule" id="PRU01282"/>
    </source>
</evidence>
<dbReference type="Gene3D" id="3.40.30.10">
    <property type="entry name" value="Glutaredoxin"/>
    <property type="match status" value="1"/>
</dbReference>
<dbReference type="InterPro" id="IPR006504">
    <property type="entry name" value="Tscrpt_reg_Spx/MgsR"/>
</dbReference>
<dbReference type="InterPro" id="IPR036249">
    <property type="entry name" value="Thioredoxin-like_sf"/>
</dbReference>
<dbReference type="PROSITE" id="PS51353">
    <property type="entry name" value="ARSC"/>
    <property type="match status" value="1"/>
</dbReference>
<dbReference type="NCBIfam" id="TIGR01617">
    <property type="entry name" value="arsC_related"/>
    <property type="match status" value="1"/>
</dbReference>
<dbReference type="eggNOG" id="COG1393">
    <property type="taxonomic scope" value="Bacteria"/>
</dbReference>
<name>E4RWM6_LEAB4</name>
<gene>
    <name evidence="3" type="ordered locus">Lbys_3314</name>
</gene>
<sequence>MDTVKIYGIPNCDTVKKAITYLKDNQVPYIFHNFKTDGISPEKLKEWFETFGFNKVVNKSSSTYRALEDKSLVETPESAIKILQATPSMIKRPILENGNNKRIGFKKEEYDELFLK</sequence>
<dbReference type="Pfam" id="PF03960">
    <property type="entry name" value="ArsC"/>
    <property type="match status" value="1"/>
</dbReference>
<dbReference type="SUPFAM" id="SSF52833">
    <property type="entry name" value="Thioredoxin-like"/>
    <property type="match status" value="1"/>
</dbReference>
<evidence type="ECO:0000256" key="1">
    <source>
        <dbReference type="ARBA" id="ARBA00007198"/>
    </source>
</evidence>
<dbReference type="KEGG" id="lby:Lbys_3314"/>
<dbReference type="STRING" id="649349.Lbys_3314"/>
<protein>
    <submittedName>
        <fullName evidence="3">Arsenate reductase-like protein</fullName>
    </submittedName>
</protein>
<dbReference type="RefSeq" id="WP_013409991.1">
    <property type="nucleotide sequence ID" value="NC_014655.1"/>
</dbReference>
<reference key="1">
    <citation type="submission" date="2010-11" db="EMBL/GenBank/DDBJ databases">
        <title>The complete genome of Leadbetterella byssophila DSM 17132.</title>
        <authorList>
            <consortium name="US DOE Joint Genome Institute (JGI-PGF)"/>
            <person name="Lucas S."/>
            <person name="Copeland A."/>
            <person name="Lapidus A."/>
            <person name="Glavina del Rio T."/>
            <person name="Dalin E."/>
            <person name="Tice H."/>
            <person name="Bruce D."/>
            <person name="Goodwin L."/>
            <person name="Pitluck S."/>
            <person name="Kyrpides N."/>
            <person name="Mavromatis K."/>
            <person name="Ivanova N."/>
            <person name="Teshima H."/>
            <person name="Brettin T."/>
            <person name="Detter J.C."/>
            <person name="Han C."/>
            <person name="Tapia R."/>
            <person name="Land M."/>
            <person name="Hauser L."/>
            <person name="Markowitz V."/>
            <person name="Cheng J.-F."/>
            <person name="Hugenholtz P."/>
            <person name="Woyke T."/>
            <person name="Wu D."/>
            <person name="Tindall B."/>
            <person name="Pomrenke H.G."/>
            <person name="Brambilla E."/>
            <person name="Klenk H.-P."/>
            <person name="Eisen J.A."/>
        </authorList>
    </citation>
    <scope>NUCLEOTIDE SEQUENCE [LARGE SCALE GENOMIC DNA]</scope>
    <source>
        <strain>DSM 17132</strain>
    </source>
</reference>
<evidence type="ECO:0000313" key="4">
    <source>
        <dbReference type="Proteomes" id="UP000007435"/>
    </source>
</evidence>
<comment type="similarity">
    <text evidence="1 2">Belongs to the ArsC family.</text>
</comment>
<dbReference type="PANTHER" id="PTHR30041">
    <property type="entry name" value="ARSENATE REDUCTASE"/>
    <property type="match status" value="1"/>
</dbReference>
<proteinExistence type="inferred from homology"/>
<dbReference type="OrthoDB" id="9794155at2"/>
<reference evidence="3 4" key="2">
    <citation type="journal article" date="2011" name="Stand. Genomic Sci.">
        <title>Complete genome sequence of Leadbetterella byssophila type strain (4M15).</title>
        <authorList>
            <person name="Abt B."/>
            <person name="Teshima H."/>
            <person name="Lucas S."/>
            <person name="Lapidus A."/>
            <person name="Del Rio T.G."/>
            <person name="Nolan M."/>
            <person name="Tice H."/>
            <person name="Cheng J.F."/>
            <person name="Pitluck S."/>
            <person name="Liolios K."/>
            <person name="Pagani I."/>
            <person name="Ivanova N."/>
            <person name="Mavromatis K."/>
            <person name="Pati A."/>
            <person name="Tapia R."/>
            <person name="Han C."/>
            <person name="Goodwin L."/>
            <person name="Chen A."/>
            <person name="Palaniappan K."/>
            <person name="Land M."/>
            <person name="Hauser L."/>
            <person name="Chang Y.J."/>
            <person name="Jeffries C.D."/>
            <person name="Rohde M."/>
            <person name="Goker M."/>
            <person name="Tindall B.J."/>
            <person name="Detter J.C."/>
            <person name="Woyke T."/>
            <person name="Bristow J."/>
            <person name="Eisen J.A."/>
            <person name="Markowitz V."/>
            <person name="Hugenholtz P."/>
            <person name="Klenk H.P."/>
            <person name="Kyrpides N.C."/>
        </authorList>
    </citation>
    <scope>NUCLEOTIDE SEQUENCE [LARGE SCALE GENOMIC DNA]</scope>
    <source>
        <strain evidence="4">DSM 17132 / JCM 16389 / KACC 11308 / NBRC 106382 / 4M15</strain>
    </source>
</reference>
<accession>E4RWM6</accession>
<dbReference type="AlphaFoldDB" id="E4RWM6"/>
<dbReference type="HOGENOM" id="CLU_116644_2_1_10"/>
<dbReference type="InterPro" id="IPR006660">
    <property type="entry name" value="Arsenate_reductase-like"/>
</dbReference>
<dbReference type="EMBL" id="CP002305">
    <property type="protein sequence ID" value="ADQ18966.1"/>
    <property type="molecule type" value="Genomic_DNA"/>
</dbReference>
<dbReference type="PANTHER" id="PTHR30041:SF8">
    <property type="entry name" value="PROTEIN YFFB"/>
    <property type="match status" value="1"/>
</dbReference>